<dbReference type="PANTHER" id="PTHR30224:SF4">
    <property type="entry name" value="ELECTRON TRANSPORT PROTEIN YCCM-RELATED"/>
    <property type="match status" value="1"/>
</dbReference>
<proteinExistence type="predicted"/>
<evidence type="ECO:0000256" key="1">
    <source>
        <dbReference type="ARBA" id="ARBA00004236"/>
    </source>
</evidence>
<feature type="domain" description="4Fe-4S ferredoxin-type" evidence="7">
    <location>
        <begin position="431"/>
        <end position="461"/>
    </location>
</feature>
<sequence length="690" mass="75524">MPAIIRAGALLAALLLAPALALAHGTVSHIPTDADFGAVVGRYQFLIENKDEIVRSDEPIYVVLRVIDLEKSAPLAGARVLAAPRIPQGFRELPSPNGDRPAPGHGEHGGKTDHASPPPGSFLTWGPDGRPDLSGFSAAPEGTEPGHYLVSLRPVLSGPHLLQVALLLPGGEGRPEVLLTQLPFKVSKPAGLNLRLWVSLGAALLSFVLAGYALRVRHLRPPLETGPFDLLSLPWLARALRSPWWQPVLQAPFLLGFGLIIWLGLVDTPESSRNLATLLMWTLWWAGVIFTFILAGRLWCVMCPIGAVNEWANRWSGASRQLPRRLRTLWPATALFLLLTWADGYWGIVKSPYVTAWVLLAFFAAALLMGALFARRTFCRYVCPIGGVIALYSMAAPVELRAKSARVCREDPDKCCYTGSDLGRGCPMFEFPQRMDSNAYCIYCGECLKTCDRDNLALRFRAFGKDLWAAATRRLDEAFLAVAMVAVAGMAAGHMVAPWHGWMDALTAYLPWGALADHARAEKLTYTLVFSASVVLVPLAVYGAGWLTWRLAGRPGKASPRQLFVRYGYAFLPLGLAMHLAHNLPHLFLEGPLAVPVLQKTVNLFTPWFIGAPDFSPGPWLELPVLQALQTLILLAALLYSLYTACRLSTAQWGAASFSFRGPWPYLALILLFTLANLYLLNLPMDARHG</sequence>
<evidence type="ECO:0000313" key="8">
    <source>
        <dbReference type="EMBL" id="MBI3128408.1"/>
    </source>
</evidence>
<feature type="transmembrane region" description="Helical" evidence="5">
    <location>
        <begin position="194"/>
        <end position="214"/>
    </location>
</feature>
<evidence type="ECO:0000256" key="4">
    <source>
        <dbReference type="SAM" id="MobiDB-lite"/>
    </source>
</evidence>
<feature type="compositionally biased region" description="Basic and acidic residues" evidence="4">
    <location>
        <begin position="105"/>
        <end position="114"/>
    </location>
</feature>
<feature type="transmembrane region" description="Helical" evidence="5">
    <location>
        <begin position="528"/>
        <end position="552"/>
    </location>
</feature>
<evidence type="ECO:0000256" key="2">
    <source>
        <dbReference type="ARBA" id="ARBA00022475"/>
    </source>
</evidence>
<feature type="transmembrane region" description="Helical" evidence="5">
    <location>
        <begin position="564"/>
        <end position="582"/>
    </location>
</feature>
<evidence type="ECO:0000256" key="5">
    <source>
        <dbReference type="SAM" id="Phobius"/>
    </source>
</evidence>
<evidence type="ECO:0000313" key="9">
    <source>
        <dbReference type="Proteomes" id="UP000782312"/>
    </source>
</evidence>
<feature type="transmembrane region" description="Helical" evidence="5">
    <location>
        <begin position="283"/>
        <end position="308"/>
    </location>
</feature>
<keyword evidence="3 5" id="KW-0472">Membrane</keyword>
<feature type="transmembrane region" description="Helical" evidence="5">
    <location>
        <begin position="478"/>
        <end position="497"/>
    </location>
</feature>
<feature type="chain" id="PRO_5036813978" evidence="6">
    <location>
        <begin position="24"/>
        <end position="690"/>
    </location>
</feature>
<reference evidence="8" key="1">
    <citation type="submission" date="2020-07" db="EMBL/GenBank/DDBJ databases">
        <title>Huge and variable diversity of episymbiotic CPR bacteria and DPANN archaea in groundwater ecosystems.</title>
        <authorList>
            <person name="He C.Y."/>
            <person name="Keren R."/>
            <person name="Whittaker M."/>
            <person name="Farag I.F."/>
            <person name="Doudna J."/>
            <person name="Cate J.H.D."/>
            <person name="Banfield J.F."/>
        </authorList>
    </citation>
    <scope>NUCLEOTIDE SEQUENCE</scope>
    <source>
        <strain evidence="8">NC_groundwater_763_Ag_S-0.2um_68_21</strain>
    </source>
</reference>
<gene>
    <name evidence="8" type="ORF">HYZ11_12450</name>
</gene>
<protein>
    <submittedName>
        <fullName evidence="8">4Fe-4S binding protein</fullName>
    </submittedName>
</protein>
<feature type="transmembrane region" description="Helical" evidence="5">
    <location>
        <begin position="354"/>
        <end position="374"/>
    </location>
</feature>
<dbReference type="EMBL" id="JACPUR010000030">
    <property type="protein sequence ID" value="MBI3128408.1"/>
    <property type="molecule type" value="Genomic_DNA"/>
</dbReference>
<evidence type="ECO:0000259" key="7">
    <source>
        <dbReference type="PROSITE" id="PS51379"/>
    </source>
</evidence>
<keyword evidence="2" id="KW-1003">Cell membrane</keyword>
<feature type="region of interest" description="Disordered" evidence="4">
    <location>
        <begin position="89"/>
        <end position="126"/>
    </location>
</feature>
<keyword evidence="5" id="KW-1133">Transmembrane helix</keyword>
<keyword evidence="5" id="KW-0812">Transmembrane</keyword>
<evidence type="ECO:0000256" key="3">
    <source>
        <dbReference type="ARBA" id="ARBA00023136"/>
    </source>
</evidence>
<dbReference type="InterPro" id="IPR052378">
    <property type="entry name" value="NosR_regulator"/>
</dbReference>
<dbReference type="GO" id="GO:0005886">
    <property type="term" value="C:plasma membrane"/>
    <property type="evidence" value="ECO:0007669"/>
    <property type="project" value="UniProtKB-SubCell"/>
</dbReference>
<comment type="subcellular location">
    <subcellularLocation>
        <location evidence="1">Cell membrane</location>
    </subcellularLocation>
</comment>
<dbReference type="Proteomes" id="UP000782312">
    <property type="component" value="Unassembled WGS sequence"/>
</dbReference>
<keyword evidence="6" id="KW-0732">Signal</keyword>
<feature type="transmembrane region" description="Helical" evidence="5">
    <location>
        <begin position="244"/>
        <end position="263"/>
    </location>
</feature>
<dbReference type="AlphaFoldDB" id="A0A932I0G2"/>
<feature type="signal peptide" evidence="6">
    <location>
        <begin position="1"/>
        <end position="23"/>
    </location>
</feature>
<dbReference type="Pfam" id="PF12801">
    <property type="entry name" value="Fer4_5"/>
    <property type="match status" value="2"/>
</dbReference>
<feature type="transmembrane region" description="Helical" evidence="5">
    <location>
        <begin position="329"/>
        <end position="348"/>
    </location>
</feature>
<organism evidence="8 9">
    <name type="scientific">Tectimicrobiota bacterium</name>
    <dbReference type="NCBI Taxonomy" id="2528274"/>
    <lineage>
        <taxon>Bacteria</taxon>
        <taxon>Pseudomonadati</taxon>
        <taxon>Nitrospinota/Tectimicrobiota group</taxon>
        <taxon>Candidatus Tectimicrobiota</taxon>
    </lineage>
</organism>
<accession>A0A932I0G2</accession>
<dbReference type="InterPro" id="IPR017896">
    <property type="entry name" value="4Fe4S_Fe-S-bd"/>
</dbReference>
<dbReference type="PANTHER" id="PTHR30224">
    <property type="entry name" value="ELECTRON TRANSPORT PROTEIN"/>
    <property type="match status" value="1"/>
</dbReference>
<feature type="transmembrane region" description="Helical" evidence="5">
    <location>
        <begin position="625"/>
        <end position="643"/>
    </location>
</feature>
<name>A0A932I0G2_UNCTE</name>
<evidence type="ECO:0000256" key="6">
    <source>
        <dbReference type="SAM" id="SignalP"/>
    </source>
</evidence>
<comment type="caution">
    <text evidence="8">The sequence shown here is derived from an EMBL/GenBank/DDBJ whole genome shotgun (WGS) entry which is preliminary data.</text>
</comment>
<feature type="transmembrane region" description="Helical" evidence="5">
    <location>
        <begin position="664"/>
        <end position="681"/>
    </location>
</feature>
<dbReference type="PROSITE" id="PS51379">
    <property type="entry name" value="4FE4S_FER_2"/>
    <property type="match status" value="1"/>
</dbReference>